<dbReference type="GO" id="GO:0016491">
    <property type="term" value="F:oxidoreductase activity"/>
    <property type="evidence" value="ECO:0007669"/>
    <property type="project" value="UniProtKB-KW"/>
</dbReference>
<name>A0ABV1N122_9GAMM</name>
<accession>A0ABV1N122</accession>
<dbReference type="Pfam" id="PF01565">
    <property type="entry name" value="FAD_binding_4"/>
    <property type="match status" value="1"/>
</dbReference>
<dbReference type="Gene3D" id="3.30.43.10">
    <property type="entry name" value="Uridine Diphospho-n-acetylenolpyruvylglucosamine Reductase, domain 2"/>
    <property type="match status" value="1"/>
</dbReference>
<keyword evidence="5 7" id="KW-0560">Oxidoreductase</keyword>
<proteinExistence type="inferred from homology"/>
<evidence type="ECO:0000259" key="6">
    <source>
        <dbReference type="PROSITE" id="PS51387"/>
    </source>
</evidence>
<dbReference type="PANTHER" id="PTHR42973">
    <property type="entry name" value="BINDING OXIDOREDUCTASE, PUTATIVE (AFU_ORTHOLOGUE AFUA_1G17690)-RELATED"/>
    <property type="match status" value="1"/>
</dbReference>
<keyword evidence="4" id="KW-0274">FAD</keyword>
<dbReference type="InterPro" id="IPR006094">
    <property type="entry name" value="Oxid_FAD_bind_N"/>
</dbReference>
<comment type="cofactor">
    <cofactor evidence="1">
        <name>FAD</name>
        <dbReference type="ChEBI" id="CHEBI:57692"/>
    </cofactor>
</comment>
<keyword evidence="3" id="KW-0285">Flavoprotein</keyword>
<dbReference type="PANTHER" id="PTHR42973:SF39">
    <property type="entry name" value="FAD-BINDING PCMH-TYPE DOMAIN-CONTAINING PROTEIN"/>
    <property type="match status" value="1"/>
</dbReference>
<dbReference type="InterPro" id="IPR012951">
    <property type="entry name" value="BBE"/>
</dbReference>
<evidence type="ECO:0000256" key="2">
    <source>
        <dbReference type="ARBA" id="ARBA00005466"/>
    </source>
</evidence>
<keyword evidence="8" id="KW-1185">Reference proteome</keyword>
<sequence length="475" mass="51374">MNPFTSHPDSSATCLAEQDIAPLRGMLRGPALLPGESGYDQARAIWNAMIDRHPALIVRARGTADVMAAVRFAREQGLELAIRGGGHNVAGHAVCEGGLMLDLSTMPAAQVDPRRRVVRVEPGALLADLDKETQAHGLVTPGGFISSTGVAGLTLGGGFGYLSRRFGLTVDNLRSVELVTAGAEPVQASKEEHPELFWGLRGGGGNFGVATAFEFDLHDQPPEVMAGPVVHDAADAPAVLRRVAEVMREAPDEVACLPVLRHAPPKPFIPEAFHGEMILLLAMIHSGDPAHSEAALAPLRRIGRPIADVVARRPYVTFQSMFDATASAGARNYWKGHYLDTLEGEAIDVLCDRARLMPGQESSIGMLSLGGETARRPADSTPYPHRQAAWVLNIQARWREPEDDERQIAWARDTFEAMVPFTTGGVYVNFISGDEGEARVRAAYGEDVHARLVALKRRWDPDNVFHLNQNIIPSA</sequence>
<dbReference type="SUPFAM" id="SSF56176">
    <property type="entry name" value="FAD-binding/transporter-associated domain-like"/>
    <property type="match status" value="1"/>
</dbReference>
<dbReference type="InterPro" id="IPR006093">
    <property type="entry name" value="Oxy_OxRdtase_FAD_BS"/>
</dbReference>
<dbReference type="EMBL" id="JBEGCI010000002">
    <property type="protein sequence ID" value="MEQ6887409.1"/>
    <property type="molecule type" value="Genomic_DNA"/>
</dbReference>
<gene>
    <name evidence="7" type="ORF">ABE957_01790</name>
</gene>
<dbReference type="InterPro" id="IPR016167">
    <property type="entry name" value="FAD-bd_PCMH_sub1"/>
</dbReference>
<comment type="caution">
    <text evidence="7">The sequence shown here is derived from an EMBL/GenBank/DDBJ whole genome shotgun (WGS) entry which is preliminary data.</text>
</comment>
<evidence type="ECO:0000313" key="8">
    <source>
        <dbReference type="Proteomes" id="UP001472978"/>
    </source>
</evidence>
<evidence type="ECO:0000256" key="3">
    <source>
        <dbReference type="ARBA" id="ARBA00022630"/>
    </source>
</evidence>
<reference evidence="7 8" key="1">
    <citation type="submission" date="2024-05" db="EMBL/GenBank/DDBJ databases">
        <title>Halomonas sp. CS7 16S ribosomal RNA gene Genome sequencing and assembly.</title>
        <authorList>
            <person name="Yook S."/>
        </authorList>
    </citation>
    <scope>NUCLEOTIDE SEQUENCE [LARGE SCALE GENOMIC DNA]</scope>
    <source>
        <strain evidence="7 8">CS7</strain>
    </source>
</reference>
<dbReference type="InterPro" id="IPR036318">
    <property type="entry name" value="FAD-bd_PCMH-like_sf"/>
</dbReference>
<dbReference type="InterPro" id="IPR016169">
    <property type="entry name" value="FAD-bd_PCMH_sub2"/>
</dbReference>
<evidence type="ECO:0000256" key="4">
    <source>
        <dbReference type="ARBA" id="ARBA00022827"/>
    </source>
</evidence>
<dbReference type="InterPro" id="IPR050416">
    <property type="entry name" value="FAD-linked_Oxidoreductase"/>
</dbReference>
<dbReference type="PROSITE" id="PS51387">
    <property type="entry name" value="FAD_PCMH"/>
    <property type="match status" value="1"/>
</dbReference>
<dbReference type="InterPro" id="IPR016166">
    <property type="entry name" value="FAD-bd_PCMH"/>
</dbReference>
<dbReference type="Pfam" id="PF08031">
    <property type="entry name" value="BBE"/>
    <property type="match status" value="1"/>
</dbReference>
<dbReference type="Gene3D" id="3.30.465.10">
    <property type="match status" value="1"/>
</dbReference>
<dbReference type="EC" id="1.-.-.-" evidence="7"/>
<evidence type="ECO:0000256" key="5">
    <source>
        <dbReference type="ARBA" id="ARBA00023002"/>
    </source>
</evidence>
<dbReference type="RefSeq" id="WP_349756958.1">
    <property type="nucleotide sequence ID" value="NZ_JBEGCI010000002.1"/>
</dbReference>
<organism evidence="7 8">
    <name type="scientific">Halomonas pelophila</name>
    <dbReference type="NCBI Taxonomy" id="3151122"/>
    <lineage>
        <taxon>Bacteria</taxon>
        <taxon>Pseudomonadati</taxon>
        <taxon>Pseudomonadota</taxon>
        <taxon>Gammaproteobacteria</taxon>
        <taxon>Oceanospirillales</taxon>
        <taxon>Halomonadaceae</taxon>
        <taxon>Halomonas</taxon>
    </lineage>
</organism>
<evidence type="ECO:0000256" key="1">
    <source>
        <dbReference type="ARBA" id="ARBA00001974"/>
    </source>
</evidence>
<feature type="domain" description="FAD-binding PCMH-type" evidence="6">
    <location>
        <begin position="50"/>
        <end position="220"/>
    </location>
</feature>
<protein>
    <submittedName>
        <fullName evidence="7">FAD-binding oxidoreductase</fullName>
        <ecNumber evidence="7">1.-.-.-</ecNumber>
    </submittedName>
</protein>
<dbReference type="PROSITE" id="PS00862">
    <property type="entry name" value="OX2_COVAL_FAD"/>
    <property type="match status" value="1"/>
</dbReference>
<comment type="similarity">
    <text evidence="2">Belongs to the oxygen-dependent FAD-linked oxidoreductase family.</text>
</comment>
<dbReference type="Gene3D" id="3.40.462.20">
    <property type="match status" value="1"/>
</dbReference>
<evidence type="ECO:0000313" key="7">
    <source>
        <dbReference type="EMBL" id="MEQ6887409.1"/>
    </source>
</evidence>
<dbReference type="Proteomes" id="UP001472978">
    <property type="component" value="Unassembled WGS sequence"/>
</dbReference>